<dbReference type="SUPFAM" id="SSF51569">
    <property type="entry name" value="Aldolase"/>
    <property type="match status" value="1"/>
</dbReference>
<evidence type="ECO:0000256" key="1">
    <source>
        <dbReference type="ARBA" id="ARBA00004496"/>
    </source>
</evidence>
<organism evidence="8">
    <name type="scientific">marine metagenome</name>
    <dbReference type="NCBI Taxonomy" id="408172"/>
    <lineage>
        <taxon>unclassified sequences</taxon>
        <taxon>metagenomes</taxon>
        <taxon>ecological metagenomes</taxon>
    </lineage>
</organism>
<comment type="catalytic activity">
    <reaction evidence="6">
        <text>D-arabinose 5-phosphate + phosphoenolpyruvate + H2O = 3-deoxy-alpha-D-manno-2-octulosonate-8-phosphate + phosphate</text>
        <dbReference type="Rhea" id="RHEA:14053"/>
        <dbReference type="ChEBI" id="CHEBI:15377"/>
        <dbReference type="ChEBI" id="CHEBI:43474"/>
        <dbReference type="ChEBI" id="CHEBI:57693"/>
        <dbReference type="ChEBI" id="CHEBI:58702"/>
        <dbReference type="ChEBI" id="CHEBI:85985"/>
        <dbReference type="EC" id="2.5.1.55"/>
    </reaction>
</comment>
<proteinExistence type="inferred from homology"/>
<dbReference type="HAMAP" id="MF_00056">
    <property type="entry name" value="KDO8P_synth"/>
    <property type="match status" value="1"/>
</dbReference>
<evidence type="ECO:0000256" key="4">
    <source>
        <dbReference type="ARBA" id="ARBA00022490"/>
    </source>
</evidence>
<dbReference type="NCBIfam" id="NF003543">
    <property type="entry name" value="PRK05198.1"/>
    <property type="match status" value="1"/>
</dbReference>
<dbReference type="EC" id="2.5.1.55" evidence="3"/>
<gene>
    <name evidence="8" type="ORF">METZ01_LOCUS4381</name>
</gene>
<dbReference type="EMBL" id="UINC01000224">
    <property type="protein sequence ID" value="SUZ51527.1"/>
    <property type="molecule type" value="Genomic_DNA"/>
</dbReference>
<dbReference type="Pfam" id="PF00793">
    <property type="entry name" value="DAHP_synth_1"/>
    <property type="match status" value="1"/>
</dbReference>
<dbReference type="InterPro" id="IPR006218">
    <property type="entry name" value="DAHP1/KDSA"/>
</dbReference>
<evidence type="ECO:0000256" key="3">
    <source>
        <dbReference type="ARBA" id="ARBA00012693"/>
    </source>
</evidence>
<dbReference type="GO" id="GO:0005737">
    <property type="term" value="C:cytoplasm"/>
    <property type="evidence" value="ECO:0007669"/>
    <property type="project" value="UniProtKB-SubCell"/>
</dbReference>
<evidence type="ECO:0000313" key="8">
    <source>
        <dbReference type="EMBL" id="SUZ51527.1"/>
    </source>
</evidence>
<feature type="domain" description="DAHP synthetase I/KDSA" evidence="7">
    <location>
        <begin position="13"/>
        <end position="260"/>
    </location>
</feature>
<dbReference type="InterPro" id="IPR006269">
    <property type="entry name" value="KDO8P_synthase"/>
</dbReference>
<evidence type="ECO:0000256" key="5">
    <source>
        <dbReference type="ARBA" id="ARBA00022679"/>
    </source>
</evidence>
<accession>A0A381NAJ3</accession>
<dbReference type="PANTHER" id="PTHR21057">
    <property type="entry name" value="PHOSPHO-2-DEHYDRO-3-DEOXYHEPTONATE ALDOLASE"/>
    <property type="match status" value="1"/>
</dbReference>
<keyword evidence="4" id="KW-0963">Cytoplasm</keyword>
<dbReference type="Gene3D" id="3.20.20.70">
    <property type="entry name" value="Aldolase class I"/>
    <property type="match status" value="1"/>
</dbReference>
<dbReference type="InterPro" id="IPR013785">
    <property type="entry name" value="Aldolase_TIM"/>
</dbReference>
<dbReference type="NCBIfam" id="TIGR01362">
    <property type="entry name" value="KDO8P_synth"/>
    <property type="match status" value="1"/>
</dbReference>
<sequence length="270" mass="29297">MKEVKIGNVIFSEKHLGVIAGPCVIEDRDHSLKMASEIKQISDKIKLPIIFKSSFDKANRTSIKSFRGPGIDEGMKILSDVKAETGLPVLTDIHTSDQAGIVAEVADVLQVPAFLSRQTDILVAASETGRPVNIKKGQFLAPWDVEHIVHKIEEAGSNNILLTDRGTQFGYNNLVADMRAIPLMKEYGYPVIFDATHSAQLPGGSGGHSSGMRDMIPILARSAVAAGCCGIFMEVHDNVESAKSDAATQWPINKLENLLIDLMNIHQVVS</sequence>
<protein>
    <recommendedName>
        <fullName evidence="3">3-deoxy-8-phosphooctulonate synthase</fullName>
        <ecNumber evidence="3">2.5.1.55</ecNumber>
    </recommendedName>
</protein>
<reference evidence="8" key="1">
    <citation type="submission" date="2018-05" db="EMBL/GenBank/DDBJ databases">
        <authorList>
            <person name="Lanie J.A."/>
            <person name="Ng W.-L."/>
            <person name="Kazmierczak K.M."/>
            <person name="Andrzejewski T.M."/>
            <person name="Davidsen T.M."/>
            <person name="Wayne K.J."/>
            <person name="Tettelin H."/>
            <person name="Glass J.I."/>
            <person name="Rusch D."/>
            <person name="Podicherti R."/>
            <person name="Tsui H.-C.T."/>
            <person name="Winkler M.E."/>
        </authorList>
    </citation>
    <scope>NUCLEOTIDE SEQUENCE</scope>
</reference>
<comment type="similarity">
    <text evidence="2">Belongs to the KdsA family.</text>
</comment>
<evidence type="ECO:0000256" key="2">
    <source>
        <dbReference type="ARBA" id="ARBA00010499"/>
    </source>
</evidence>
<comment type="subcellular location">
    <subcellularLocation>
        <location evidence="1">Cytoplasm</location>
    </subcellularLocation>
</comment>
<name>A0A381NAJ3_9ZZZZ</name>
<dbReference type="GO" id="GO:0008676">
    <property type="term" value="F:3-deoxy-8-phosphooctulonate synthase activity"/>
    <property type="evidence" value="ECO:0007669"/>
    <property type="project" value="UniProtKB-EC"/>
</dbReference>
<evidence type="ECO:0000256" key="6">
    <source>
        <dbReference type="ARBA" id="ARBA00049112"/>
    </source>
</evidence>
<keyword evidence="5" id="KW-0808">Transferase</keyword>
<evidence type="ECO:0000259" key="7">
    <source>
        <dbReference type="Pfam" id="PF00793"/>
    </source>
</evidence>
<dbReference type="AlphaFoldDB" id="A0A381NAJ3"/>